<keyword evidence="4" id="KW-0963">Cytoplasm</keyword>
<dbReference type="FunFam" id="3.40.50.2020:FF:000026">
    <property type="entry name" value="Uracil phosphoribosyltransferase homolog"/>
    <property type="match status" value="1"/>
</dbReference>
<comment type="caution">
    <text evidence="10">The sequence shown here is derived from an EMBL/GenBank/DDBJ whole genome shotgun (WGS) entry which is preliminary data.</text>
</comment>
<evidence type="ECO:0000313" key="11">
    <source>
        <dbReference type="Proteomes" id="UP000708208"/>
    </source>
</evidence>
<evidence type="ECO:0000256" key="4">
    <source>
        <dbReference type="ARBA" id="ARBA00022490"/>
    </source>
</evidence>
<name>A0A8J2NZI0_9HEXA</name>
<gene>
    <name evidence="10" type="ORF">AFUS01_LOCUS8240</name>
</gene>
<feature type="domain" description="Phosphoribosyltransferase" evidence="9">
    <location>
        <begin position="225"/>
        <end position="404"/>
    </location>
</feature>
<evidence type="ECO:0000256" key="2">
    <source>
        <dbReference type="ARBA" id="ARBA00004496"/>
    </source>
</evidence>
<reference evidence="10" key="1">
    <citation type="submission" date="2021-06" db="EMBL/GenBank/DDBJ databases">
        <authorList>
            <person name="Hodson N. C."/>
            <person name="Mongue J. A."/>
            <person name="Jaron S. K."/>
        </authorList>
    </citation>
    <scope>NUCLEOTIDE SEQUENCE</scope>
</reference>
<keyword evidence="11" id="KW-1185">Reference proteome</keyword>
<organism evidence="10 11">
    <name type="scientific">Allacma fusca</name>
    <dbReference type="NCBI Taxonomy" id="39272"/>
    <lineage>
        <taxon>Eukaryota</taxon>
        <taxon>Metazoa</taxon>
        <taxon>Ecdysozoa</taxon>
        <taxon>Arthropoda</taxon>
        <taxon>Hexapoda</taxon>
        <taxon>Collembola</taxon>
        <taxon>Symphypleona</taxon>
        <taxon>Sminthuridae</taxon>
        <taxon>Allacma</taxon>
    </lineage>
</organism>
<dbReference type="EMBL" id="CAJVCH010056786">
    <property type="protein sequence ID" value="CAG7718879.1"/>
    <property type="molecule type" value="Genomic_DNA"/>
</dbReference>
<dbReference type="OrthoDB" id="106623at2759"/>
<keyword evidence="7" id="KW-0539">Nucleus</keyword>
<evidence type="ECO:0000259" key="9">
    <source>
        <dbReference type="Pfam" id="PF14681"/>
    </source>
</evidence>
<dbReference type="GO" id="GO:0005634">
    <property type="term" value="C:nucleus"/>
    <property type="evidence" value="ECO:0007669"/>
    <property type="project" value="UniProtKB-SubCell"/>
</dbReference>
<protein>
    <recommendedName>
        <fullName evidence="8">Uracil phosphoribosyltransferase homolog</fullName>
    </recommendedName>
</protein>
<dbReference type="GO" id="GO:0005525">
    <property type="term" value="F:GTP binding"/>
    <property type="evidence" value="ECO:0007669"/>
    <property type="project" value="UniProtKB-KW"/>
</dbReference>
<evidence type="ECO:0000256" key="1">
    <source>
        <dbReference type="ARBA" id="ARBA00004123"/>
    </source>
</evidence>
<sequence length="419" mass="46602">MRTRSARVGGQGQRKVSRQGRLELEDKLNAEYLGKVHLELEEKVSVDFKEGPSGVPEQGQRRDSFTQKLHFLATAGNSNSNCTSACEVTPRSPILYAKKQCHTYNTFRIYLIISCNIQGTQSIQLLLCASNVVHRNNTFSSTLPGPIDERSFNSIYYKMGTKLPDKSTNVGSTSPVVPTPPGAVGSDVRNDLITPPPPSPIPGQLVPAYVPRPNEFGGSFRLLPKSDQILELQTIIRDKNTSRSDFKFYADRLIRLVIEESLNQLPFKPVTITTPTGSSYEGLRYEKGNCGVSIVRSGEAMEQGLRDCCRSIRIGKILVESDLDTHEAHVVYARFPEDISDRKVILMYPIMSSGNTVIKAVNVLREHLVREENIFLANLFCTPYAVKSVLHAFPGMTILTSEVHPVAPNHFGQRYFGTD</sequence>
<accession>A0A8J2NZI0</accession>
<dbReference type="AlphaFoldDB" id="A0A8J2NZI0"/>
<evidence type="ECO:0000256" key="3">
    <source>
        <dbReference type="ARBA" id="ARBA00009516"/>
    </source>
</evidence>
<keyword evidence="6" id="KW-0342">GTP-binding</keyword>
<dbReference type="Proteomes" id="UP000708208">
    <property type="component" value="Unassembled WGS sequence"/>
</dbReference>
<comment type="subcellular location">
    <subcellularLocation>
        <location evidence="2">Cytoplasm</location>
    </subcellularLocation>
    <subcellularLocation>
        <location evidence="1">Nucleus</location>
    </subcellularLocation>
</comment>
<evidence type="ECO:0000256" key="6">
    <source>
        <dbReference type="ARBA" id="ARBA00023134"/>
    </source>
</evidence>
<dbReference type="InterPro" id="IPR000836">
    <property type="entry name" value="PRTase_dom"/>
</dbReference>
<dbReference type="Pfam" id="PF14681">
    <property type="entry name" value="UPRTase"/>
    <property type="match status" value="1"/>
</dbReference>
<dbReference type="CDD" id="cd06223">
    <property type="entry name" value="PRTases_typeI"/>
    <property type="match status" value="1"/>
</dbReference>
<dbReference type="GO" id="GO:0005737">
    <property type="term" value="C:cytoplasm"/>
    <property type="evidence" value="ECO:0007669"/>
    <property type="project" value="UniProtKB-SubCell"/>
</dbReference>
<evidence type="ECO:0000256" key="5">
    <source>
        <dbReference type="ARBA" id="ARBA00022741"/>
    </source>
</evidence>
<comment type="similarity">
    <text evidence="3">Belongs to the UPRTase family.</text>
</comment>
<evidence type="ECO:0000313" key="10">
    <source>
        <dbReference type="EMBL" id="CAG7718879.1"/>
    </source>
</evidence>
<keyword evidence="5" id="KW-0547">Nucleotide-binding</keyword>
<evidence type="ECO:0000256" key="7">
    <source>
        <dbReference type="ARBA" id="ARBA00023242"/>
    </source>
</evidence>
<evidence type="ECO:0000256" key="8">
    <source>
        <dbReference type="ARBA" id="ARBA00044193"/>
    </source>
</evidence>
<proteinExistence type="inferred from homology"/>